<dbReference type="OrthoDB" id="501284at2"/>
<dbReference type="Proteomes" id="UP000019364">
    <property type="component" value="Unassembled WGS sequence"/>
</dbReference>
<evidence type="ECO:0000313" key="3">
    <source>
        <dbReference type="Proteomes" id="UP000019364"/>
    </source>
</evidence>
<accession>W7YPX2</accession>
<evidence type="ECO:0000259" key="1">
    <source>
        <dbReference type="PROSITE" id="PS50994"/>
    </source>
</evidence>
<feature type="domain" description="Integrase catalytic" evidence="1">
    <location>
        <begin position="294"/>
        <end position="487"/>
    </location>
</feature>
<sequence length="696" mass="81663">MSINQLKLYSEFFLYGKKHKIISIEPPYVRIKRPDGEDIKMKFTEIVSHSTFQPDTSMKVTKKEPAPYDVLAKLSESKREEVSERFEVIHPLILLEEIKSQNLRSIQKFMDQYKYLLKEGEEVTSIQQEVLINRINEMRIVQKKKRVSRSTIMRYIKAYRDQENEQNYRGIEGLISRKGRGYTGRKDTKSLEVCHPQKPEIVLDILHVRIHDELIPIVKSIIENDYLTKYNISKATVWRSVKRECAYKQLKEVSYSTISDIIDRIDKKARERFRNLKQAKAIYDDVARGYADRDALHPLDIIQIDHTRLDMQIIDDQTGLTIDRPWITLGIDVFSRMPWCLYISFEAPSANVVRKAIQHGVFFKNTKSLYGTESEWEAFGIPNVIYVDNGMDFKSSDIKRLVNESLKSEIMHRPVRIPKYGAVIERLFRTVNDELIHNILGTTKSKFADLGEIKPEEEACLTLNQIRKILTIYMTDMYPIRDHRGLPVYSKTPMNRYHDGCNEAGFPEWIEPSEEERYKIEFMLTLRKPYTRDGVRWGNRIYKSEECNDIIGQKETKYVVKYDPDDISHIFLKHPKKERFIELLAVSPAYEQLIGVNSYTYSRVLKIWSEEGERKKKSIPGNEQYARAARKIQDEINNSYFKKKNTRKTVARMTEAGQSVTVTFNGQQQKSVVNRSKEEELFLVAKLAEEKRNEKQ</sequence>
<comment type="caution">
    <text evidence="2">The sequence shown here is derived from an EMBL/GenBank/DDBJ whole genome shotgun (WGS) entry which is preliminary data.</text>
</comment>
<dbReference type="PROSITE" id="PS50994">
    <property type="entry name" value="INTEGRASE"/>
    <property type="match status" value="1"/>
</dbReference>
<dbReference type="InterPro" id="IPR001584">
    <property type="entry name" value="Integrase_cat-core"/>
</dbReference>
<dbReference type="AlphaFoldDB" id="W7YPX2"/>
<gene>
    <name evidence="2" type="ORF">JCM16418_3692</name>
</gene>
<dbReference type="Pfam" id="PF09299">
    <property type="entry name" value="Mu-transpos_C"/>
    <property type="match status" value="1"/>
</dbReference>
<dbReference type="GO" id="GO:0003676">
    <property type="term" value="F:nucleic acid binding"/>
    <property type="evidence" value="ECO:0007669"/>
    <property type="project" value="InterPro"/>
</dbReference>
<dbReference type="InterPro" id="IPR012337">
    <property type="entry name" value="RNaseH-like_sf"/>
</dbReference>
<dbReference type="EMBL" id="BAVZ01000012">
    <property type="protein sequence ID" value="GAF09548.1"/>
    <property type="molecule type" value="Genomic_DNA"/>
</dbReference>
<dbReference type="SUPFAM" id="SSF53098">
    <property type="entry name" value="Ribonuclease H-like"/>
    <property type="match status" value="1"/>
</dbReference>
<keyword evidence="3" id="KW-1185">Reference proteome</keyword>
<evidence type="ECO:0000313" key="2">
    <source>
        <dbReference type="EMBL" id="GAF09548.1"/>
    </source>
</evidence>
<dbReference type="InterPro" id="IPR036397">
    <property type="entry name" value="RNaseH_sf"/>
</dbReference>
<proteinExistence type="predicted"/>
<organism evidence="2 3">
    <name type="scientific">Paenibacillus pini JCM 16418</name>
    <dbReference type="NCBI Taxonomy" id="1236976"/>
    <lineage>
        <taxon>Bacteria</taxon>
        <taxon>Bacillati</taxon>
        <taxon>Bacillota</taxon>
        <taxon>Bacilli</taxon>
        <taxon>Bacillales</taxon>
        <taxon>Paenibacillaceae</taxon>
        <taxon>Paenibacillus</taxon>
    </lineage>
</organism>
<dbReference type="STRING" id="1236976.JCM16418_3692"/>
<dbReference type="eggNOG" id="COG2801">
    <property type="taxonomic scope" value="Bacteria"/>
</dbReference>
<name>W7YPX2_9BACL</name>
<dbReference type="Gene3D" id="3.30.420.10">
    <property type="entry name" value="Ribonuclease H-like superfamily/Ribonuclease H"/>
    <property type="match status" value="1"/>
</dbReference>
<reference evidence="2 3" key="1">
    <citation type="journal article" date="2014" name="Genome Announc.">
        <title>Draft Genome Sequence of Paenibacillus pini JCM 16418T, Isolated from the Rhizosphere of Pine Tree.</title>
        <authorList>
            <person name="Yuki M."/>
            <person name="Oshima K."/>
            <person name="Suda W."/>
            <person name="Oshida Y."/>
            <person name="Kitamura K."/>
            <person name="Iida Y."/>
            <person name="Hattori M."/>
            <person name="Ohkuma M."/>
        </authorList>
    </citation>
    <scope>NUCLEOTIDE SEQUENCE [LARGE SCALE GENOMIC DNA]</scope>
    <source>
        <strain evidence="2 3">JCM 16418</strain>
    </source>
</reference>
<protein>
    <submittedName>
        <fullName evidence="2">Transposase</fullName>
    </submittedName>
</protein>
<dbReference type="InterPro" id="IPR015378">
    <property type="entry name" value="Transposase-like_Mu_C"/>
</dbReference>
<dbReference type="RefSeq" id="WP_036651135.1">
    <property type="nucleotide sequence ID" value="NZ_BAVZ01000012.1"/>
</dbReference>
<dbReference type="GO" id="GO:0015074">
    <property type="term" value="P:DNA integration"/>
    <property type="evidence" value="ECO:0007669"/>
    <property type="project" value="InterPro"/>
</dbReference>